<keyword evidence="2" id="KW-1185">Reference proteome</keyword>
<name>A0ACA9KGF0_9GLOM</name>
<protein>
    <submittedName>
        <fullName evidence="1">5907_t:CDS:1</fullName>
    </submittedName>
</protein>
<evidence type="ECO:0000313" key="2">
    <source>
        <dbReference type="Proteomes" id="UP000789860"/>
    </source>
</evidence>
<comment type="caution">
    <text evidence="1">The sequence shown here is derived from an EMBL/GenBank/DDBJ whole genome shotgun (WGS) entry which is preliminary data.</text>
</comment>
<gene>
    <name evidence="1" type="ORF">SCALOS_LOCUS1993</name>
</gene>
<sequence>FPTTSINVINNRLNLVEYFCNNTHITSDIRQTLENCDDIQRTSQKISFAYCNPDDFLKLKRTFESMLIIKNRLQSELHIAPDASMKMLVERVQPQKDLINTISEAIDEDMLNKMKETQQYNSDGSIIPEIVIDSENAEKIDFSANDEEEPATKKKNSNKRKKNGQNFEGSTFEEDFASIVKNDNWVIKKNLLKLHGQLEIKYRDMIELRNRWKDKLNGSVELRSHPSYGFIVAVKKVRNNNDIERILNATRIHHFKHRKWFIIQKWTQLGGQIDDIKSKIREEEKKAFQLIQKKIVEEWHLTVQNSRVVDELDIASSFAVLAREQNFVRPILNYSHSHKIVGGRHPVVEAGLQSKGRQFVKNDCSVGDNKRLFILTGPNMGGKSTYLRQNAIISILAQIGSFVPADYAEIGIVDQILSRVGASDNLYQDQSTFMVEMIETAHILRNATPKSFVRVIMDEIGRGTATLDGIAISFATLYQLHYINRCRTLFATHFHELPNLMVNFENAACYCTNIQENEDGSFYYLHQIKEGVNRNSAALKAAQLAGVPPSVLIVAKNTLKYLQEHSKPINLDSYFQSEIEKSIYNDLPKI</sequence>
<dbReference type="Proteomes" id="UP000789860">
    <property type="component" value="Unassembled WGS sequence"/>
</dbReference>
<proteinExistence type="predicted"/>
<accession>A0ACA9KGF0</accession>
<reference evidence="1" key="1">
    <citation type="submission" date="2021-06" db="EMBL/GenBank/DDBJ databases">
        <authorList>
            <person name="Kallberg Y."/>
            <person name="Tangrot J."/>
            <person name="Rosling A."/>
        </authorList>
    </citation>
    <scope>NUCLEOTIDE SEQUENCE</scope>
    <source>
        <strain evidence="1">AU212A</strain>
    </source>
</reference>
<evidence type="ECO:0000313" key="1">
    <source>
        <dbReference type="EMBL" id="CAG8470190.1"/>
    </source>
</evidence>
<dbReference type="EMBL" id="CAJVPM010001616">
    <property type="protein sequence ID" value="CAG8470190.1"/>
    <property type="molecule type" value="Genomic_DNA"/>
</dbReference>
<feature type="non-terminal residue" evidence="1">
    <location>
        <position position="1"/>
    </location>
</feature>
<organism evidence="1 2">
    <name type="scientific">Scutellospora calospora</name>
    <dbReference type="NCBI Taxonomy" id="85575"/>
    <lineage>
        <taxon>Eukaryota</taxon>
        <taxon>Fungi</taxon>
        <taxon>Fungi incertae sedis</taxon>
        <taxon>Mucoromycota</taxon>
        <taxon>Glomeromycotina</taxon>
        <taxon>Glomeromycetes</taxon>
        <taxon>Diversisporales</taxon>
        <taxon>Gigasporaceae</taxon>
        <taxon>Scutellospora</taxon>
    </lineage>
</organism>